<accession>A0A0M9A0H2</accession>
<sequence>MVLLAFPKEEFEELWNERYVKTNQEVWRRLGISLDRTFMSSVFFYFIVLDINKREGRILGPLEIVKEPTSFI</sequence>
<name>A0A0M9A0H2_9HYME</name>
<protein>
    <submittedName>
        <fullName evidence="1">Uncharacterized protein</fullName>
    </submittedName>
</protein>
<reference evidence="1 2" key="1">
    <citation type="submission" date="2015-07" db="EMBL/GenBank/DDBJ databases">
        <title>The genome of Melipona quadrifasciata.</title>
        <authorList>
            <person name="Pan H."/>
            <person name="Kapheim K."/>
        </authorList>
    </citation>
    <scope>NUCLEOTIDE SEQUENCE [LARGE SCALE GENOMIC DNA]</scope>
    <source>
        <strain evidence="1">0111107301</strain>
        <tissue evidence="1">Whole body</tissue>
    </source>
</reference>
<keyword evidence="2" id="KW-1185">Reference proteome</keyword>
<proteinExistence type="predicted"/>
<evidence type="ECO:0000313" key="1">
    <source>
        <dbReference type="EMBL" id="KOX74865.1"/>
    </source>
</evidence>
<gene>
    <name evidence="1" type="ORF">WN51_00377</name>
</gene>
<dbReference type="Proteomes" id="UP000053105">
    <property type="component" value="Unassembled WGS sequence"/>
</dbReference>
<evidence type="ECO:0000313" key="2">
    <source>
        <dbReference type="Proteomes" id="UP000053105"/>
    </source>
</evidence>
<organism evidence="1 2">
    <name type="scientific">Melipona quadrifasciata</name>
    <dbReference type="NCBI Taxonomy" id="166423"/>
    <lineage>
        <taxon>Eukaryota</taxon>
        <taxon>Metazoa</taxon>
        <taxon>Ecdysozoa</taxon>
        <taxon>Arthropoda</taxon>
        <taxon>Hexapoda</taxon>
        <taxon>Insecta</taxon>
        <taxon>Pterygota</taxon>
        <taxon>Neoptera</taxon>
        <taxon>Endopterygota</taxon>
        <taxon>Hymenoptera</taxon>
        <taxon>Apocrita</taxon>
        <taxon>Aculeata</taxon>
        <taxon>Apoidea</taxon>
        <taxon>Anthophila</taxon>
        <taxon>Apidae</taxon>
        <taxon>Melipona</taxon>
    </lineage>
</organism>
<dbReference type="EMBL" id="KQ435777">
    <property type="protein sequence ID" value="KOX74865.1"/>
    <property type="molecule type" value="Genomic_DNA"/>
</dbReference>
<dbReference type="AlphaFoldDB" id="A0A0M9A0H2"/>